<feature type="domain" description="Leucine-binding protein" evidence="5">
    <location>
        <begin position="56"/>
        <end position="406"/>
    </location>
</feature>
<reference evidence="6 7" key="1">
    <citation type="submission" date="2019-09" db="EMBL/GenBank/DDBJ databases">
        <title>Genome sequence of Rhodovastum atsumiense, a diverse member of the Acetobacteraceae family of non-sulfur purple photosynthetic bacteria.</title>
        <authorList>
            <person name="Meyer T."/>
            <person name="Kyndt J."/>
        </authorList>
    </citation>
    <scope>NUCLEOTIDE SEQUENCE [LARGE SCALE GENOMIC DNA]</scope>
    <source>
        <strain evidence="6 7">DSM 21279</strain>
    </source>
</reference>
<dbReference type="Gene3D" id="3.40.50.2300">
    <property type="match status" value="1"/>
</dbReference>
<evidence type="ECO:0000256" key="3">
    <source>
        <dbReference type="ARBA" id="ARBA00022970"/>
    </source>
</evidence>
<evidence type="ECO:0000259" key="5">
    <source>
        <dbReference type="Pfam" id="PF13458"/>
    </source>
</evidence>
<evidence type="ECO:0000256" key="1">
    <source>
        <dbReference type="ARBA" id="ARBA00010062"/>
    </source>
</evidence>
<dbReference type="RefSeq" id="WP_150039391.1">
    <property type="nucleotide sequence ID" value="NZ_VWPK01000005.1"/>
</dbReference>
<comment type="caution">
    <text evidence="6">The sequence shown here is derived from an EMBL/GenBank/DDBJ whole genome shotgun (WGS) entry which is preliminary data.</text>
</comment>
<dbReference type="GO" id="GO:0006865">
    <property type="term" value="P:amino acid transport"/>
    <property type="evidence" value="ECO:0007669"/>
    <property type="project" value="UniProtKB-KW"/>
</dbReference>
<name>A0A5M6IZC0_9PROT</name>
<dbReference type="AlphaFoldDB" id="A0A5M6IZC0"/>
<comment type="similarity">
    <text evidence="1">Belongs to the leucine-binding protein family.</text>
</comment>
<dbReference type="OrthoDB" id="7210494at2"/>
<evidence type="ECO:0000256" key="4">
    <source>
        <dbReference type="SAM" id="SignalP"/>
    </source>
</evidence>
<accession>A0A5M6IZC0</accession>
<dbReference type="PROSITE" id="PS51257">
    <property type="entry name" value="PROKAR_LIPOPROTEIN"/>
    <property type="match status" value="1"/>
</dbReference>
<evidence type="ECO:0000313" key="6">
    <source>
        <dbReference type="EMBL" id="KAA5613643.1"/>
    </source>
</evidence>
<organism evidence="6 7">
    <name type="scientific">Rhodovastum atsumiense</name>
    <dbReference type="NCBI Taxonomy" id="504468"/>
    <lineage>
        <taxon>Bacteria</taxon>
        <taxon>Pseudomonadati</taxon>
        <taxon>Pseudomonadota</taxon>
        <taxon>Alphaproteobacteria</taxon>
        <taxon>Acetobacterales</taxon>
        <taxon>Acetobacteraceae</taxon>
        <taxon>Rhodovastum</taxon>
    </lineage>
</organism>
<evidence type="ECO:0000313" key="7">
    <source>
        <dbReference type="Proteomes" id="UP000325255"/>
    </source>
</evidence>
<dbReference type="PANTHER" id="PTHR30483:SF6">
    <property type="entry name" value="PERIPLASMIC BINDING PROTEIN OF ABC TRANSPORTER FOR NATURAL AMINO ACIDS"/>
    <property type="match status" value="1"/>
</dbReference>
<feature type="chain" id="PRO_5024450764" evidence="4">
    <location>
        <begin position="17"/>
        <end position="422"/>
    </location>
</feature>
<dbReference type="PANTHER" id="PTHR30483">
    <property type="entry name" value="LEUCINE-SPECIFIC-BINDING PROTEIN"/>
    <property type="match status" value="1"/>
</dbReference>
<dbReference type="Pfam" id="PF13458">
    <property type="entry name" value="Peripla_BP_6"/>
    <property type="match status" value="1"/>
</dbReference>
<keyword evidence="7" id="KW-1185">Reference proteome</keyword>
<dbReference type="InterPro" id="IPR028081">
    <property type="entry name" value="Leu-bd"/>
</dbReference>
<dbReference type="SUPFAM" id="SSF53822">
    <property type="entry name" value="Periplasmic binding protein-like I"/>
    <property type="match status" value="1"/>
</dbReference>
<dbReference type="CDD" id="cd06339">
    <property type="entry name" value="PBP1_YraM_LppC_lipoprotein-like"/>
    <property type="match status" value="1"/>
</dbReference>
<dbReference type="Proteomes" id="UP000325255">
    <property type="component" value="Unassembled WGS sequence"/>
</dbReference>
<protein>
    <submittedName>
        <fullName evidence="6">ABC transporter substrate-binding protein</fullName>
    </submittedName>
</protein>
<proteinExistence type="inferred from homology"/>
<feature type="signal peptide" evidence="4">
    <location>
        <begin position="1"/>
        <end position="16"/>
    </location>
</feature>
<dbReference type="InterPro" id="IPR051010">
    <property type="entry name" value="BCAA_transport"/>
</dbReference>
<dbReference type="InterPro" id="IPR028082">
    <property type="entry name" value="Peripla_BP_I"/>
</dbReference>
<dbReference type="EMBL" id="VWPK01000005">
    <property type="protein sequence ID" value="KAA5613643.1"/>
    <property type="molecule type" value="Genomic_DNA"/>
</dbReference>
<sequence length="422" mass="42544">MVRRAFVLLAATLALAACGATGFAPPSRPVPSALGTPVPTPVTPAPSPVAPSGRGIALLAPLSGPNAERGQAMVNAARLALDAPGAPPLDVRDTGGTAEGAAAAATQALAAGAGLIIGPLTSPEAAAVAPVARPAGVAVLAFTNDPAQAQPGVWTLGITPVQQVRRLVGAGTAQGKHRFAAALPNNQFGQSMAAALTQAAASAGVPADIRMYEPTNSGISSAIRDLSAYNSRRAPLEAKRRAALAERSAEGRRQAAELSRESVPPPPFDALLLAETGERLAWLTSFLAYYDIERPAVQVMGPALWAAPAVRGGADLNGAWYAAPDPDARASFEAAYAAKFGAAPPSLADLAFDAAAIGRVLAQEGGYSVAALCRPDGFAGVDGLLALQPDGTVRRGLALFQVDRGGPTRIEPAPNSVTAPGI</sequence>
<gene>
    <name evidence="6" type="ORF">F1189_04310</name>
</gene>
<evidence type="ECO:0000256" key="2">
    <source>
        <dbReference type="ARBA" id="ARBA00022729"/>
    </source>
</evidence>
<keyword evidence="2 4" id="KW-0732">Signal</keyword>
<keyword evidence="3" id="KW-0813">Transport</keyword>
<keyword evidence="3" id="KW-0029">Amino-acid transport</keyword>